<comment type="caution">
    <text evidence="1">The sequence shown here is derived from an EMBL/GenBank/DDBJ whole genome shotgun (WGS) entry which is preliminary data.</text>
</comment>
<reference evidence="1 2" key="1">
    <citation type="journal article" date="2014" name="Genome Announc.">
        <title>Draft Genome Sequence of Lysobacter capsici AZ78, a Bacterium Antagonistic to Plant-Pathogenic Oomycetes.</title>
        <authorList>
            <person name="Puopolo G."/>
            <person name="Sonego P."/>
            <person name="Engelen K."/>
            <person name="Pertot I."/>
        </authorList>
    </citation>
    <scope>NUCLEOTIDE SEQUENCE [LARGE SCALE GENOMIC DNA]</scope>
    <source>
        <strain evidence="1 2">AZ78</strain>
    </source>
</reference>
<organism evidence="1 2">
    <name type="scientific">Lysobacter capsici AZ78</name>
    <dbReference type="NCBI Taxonomy" id="1444315"/>
    <lineage>
        <taxon>Bacteria</taxon>
        <taxon>Pseudomonadati</taxon>
        <taxon>Pseudomonadota</taxon>
        <taxon>Gammaproteobacteria</taxon>
        <taxon>Lysobacterales</taxon>
        <taxon>Lysobacteraceae</taxon>
        <taxon>Lysobacter</taxon>
    </lineage>
</organism>
<proteinExistence type="predicted"/>
<sequence>MYLPRAFAETDLGALDRLAEQYDFATLITVRDELPTVSHLPLLYRRDGDQVELRGHWARPNPQARHAGPALAILQGPQAYISPGWYPDKETAARVPTWNYAIAHLHGQLETFEDEAGLARVVDDLSVRHETRIGSDWRFEVEREELRRQLRGIVGFRFRVERMELKFKLSQNHPLANRENVAAQLQAQDRDDSRAVAALMRERMRHTVADD</sequence>
<evidence type="ECO:0000313" key="2">
    <source>
        <dbReference type="Proteomes" id="UP000023435"/>
    </source>
</evidence>
<dbReference type="RefSeq" id="WP_036104030.1">
    <property type="nucleotide sequence ID" value="NZ_JAJA02000001.1"/>
</dbReference>
<protein>
    <submittedName>
        <fullName evidence="1">Transcriptional regulator protein Pai2</fullName>
    </submittedName>
</protein>
<dbReference type="EMBL" id="JAJA02000001">
    <property type="protein sequence ID" value="KWS02825.1"/>
    <property type="molecule type" value="Genomic_DNA"/>
</dbReference>
<dbReference type="PANTHER" id="PTHR35802">
    <property type="entry name" value="PROTEASE SYNTHASE AND SPORULATION PROTEIN PAI 2"/>
    <property type="match status" value="1"/>
</dbReference>
<keyword evidence="2" id="KW-1185">Reference proteome</keyword>
<name>A0A125U0K0_9GAMM</name>
<dbReference type="Pfam" id="PF04299">
    <property type="entry name" value="FMN_bind_2"/>
    <property type="match status" value="1"/>
</dbReference>
<dbReference type="SUPFAM" id="SSF50475">
    <property type="entry name" value="FMN-binding split barrel"/>
    <property type="match status" value="1"/>
</dbReference>
<evidence type="ECO:0000313" key="1">
    <source>
        <dbReference type="EMBL" id="KWS02825.1"/>
    </source>
</evidence>
<dbReference type="AlphaFoldDB" id="A0A125U0K0"/>
<dbReference type="OrthoDB" id="9794948at2"/>
<dbReference type="PANTHER" id="PTHR35802:SF1">
    <property type="entry name" value="PROTEASE SYNTHASE AND SPORULATION PROTEIN PAI 2"/>
    <property type="match status" value="1"/>
</dbReference>
<accession>A0A125U0K0</accession>
<gene>
    <name evidence="1" type="ORF">AZ78_0371</name>
</gene>
<dbReference type="Proteomes" id="UP000023435">
    <property type="component" value="Unassembled WGS sequence"/>
</dbReference>
<dbReference type="Gene3D" id="2.30.110.10">
    <property type="entry name" value="Electron Transport, Fmn-binding Protein, Chain A"/>
    <property type="match status" value="1"/>
</dbReference>
<dbReference type="InterPro" id="IPR012349">
    <property type="entry name" value="Split_barrel_FMN-bd"/>
</dbReference>
<dbReference type="PIRSF" id="PIRSF010372">
    <property type="entry name" value="PaiB"/>
    <property type="match status" value="1"/>
</dbReference>
<dbReference type="InterPro" id="IPR007396">
    <property type="entry name" value="TR_PAI2-type"/>
</dbReference>